<dbReference type="EMBL" id="BMEL01000003">
    <property type="protein sequence ID" value="GGF24177.1"/>
    <property type="molecule type" value="Genomic_DNA"/>
</dbReference>
<dbReference type="RefSeq" id="WP_188377748.1">
    <property type="nucleotide sequence ID" value="NZ_BMEL01000003.1"/>
</dbReference>
<protein>
    <submittedName>
        <fullName evidence="1">Uncharacterized protein</fullName>
    </submittedName>
</protein>
<sequence length="239" mass="27811">MSVGIILKFVDSQFTESTLDGELFFCRSGYFIDLEKKENNKGIGDSREGSWSDKMGDNSMILIETENGEKIPPLMVSSGAFFRSYEGIRGIPICCFVYLTMENDFYEENGFRKIKPEIVDELEKQFGDKDVIFINPSQFAERLDKAIKDAGFSMKRGLVHYYDERKEPHPLALEDYEKDPADALFYKRKSFEFQKEFRVVLKSIEENDVFINLGDIRDIARKIDKDKISTLRMKKVNYE</sequence>
<evidence type="ECO:0000313" key="2">
    <source>
        <dbReference type="Proteomes" id="UP000660110"/>
    </source>
</evidence>
<gene>
    <name evidence="1" type="ORF">GCM10010954_23840</name>
</gene>
<name>A0A917B805_HALAA</name>
<organism evidence="1 2">
    <name type="scientific">Halobacillus andaensis</name>
    <dbReference type="NCBI Taxonomy" id="1176239"/>
    <lineage>
        <taxon>Bacteria</taxon>
        <taxon>Bacillati</taxon>
        <taxon>Bacillota</taxon>
        <taxon>Bacilli</taxon>
        <taxon>Bacillales</taxon>
        <taxon>Bacillaceae</taxon>
        <taxon>Halobacillus</taxon>
    </lineage>
</organism>
<proteinExistence type="predicted"/>
<reference evidence="1" key="2">
    <citation type="submission" date="2020-09" db="EMBL/GenBank/DDBJ databases">
        <authorList>
            <person name="Sun Q."/>
            <person name="Zhou Y."/>
        </authorList>
    </citation>
    <scope>NUCLEOTIDE SEQUENCE</scope>
    <source>
        <strain evidence="1">CGMCC 1.12153</strain>
    </source>
</reference>
<dbReference type="Proteomes" id="UP000660110">
    <property type="component" value="Unassembled WGS sequence"/>
</dbReference>
<reference evidence="1" key="1">
    <citation type="journal article" date="2014" name="Int. J. Syst. Evol. Microbiol.">
        <title>Complete genome sequence of Corynebacterium casei LMG S-19264T (=DSM 44701T), isolated from a smear-ripened cheese.</title>
        <authorList>
            <consortium name="US DOE Joint Genome Institute (JGI-PGF)"/>
            <person name="Walter F."/>
            <person name="Albersmeier A."/>
            <person name="Kalinowski J."/>
            <person name="Ruckert C."/>
        </authorList>
    </citation>
    <scope>NUCLEOTIDE SEQUENCE</scope>
    <source>
        <strain evidence="1">CGMCC 1.12153</strain>
    </source>
</reference>
<dbReference type="AlphaFoldDB" id="A0A917B805"/>
<comment type="caution">
    <text evidence="1">The sequence shown here is derived from an EMBL/GenBank/DDBJ whole genome shotgun (WGS) entry which is preliminary data.</text>
</comment>
<accession>A0A917B805</accession>
<evidence type="ECO:0000313" key="1">
    <source>
        <dbReference type="EMBL" id="GGF24177.1"/>
    </source>
</evidence>
<keyword evidence="2" id="KW-1185">Reference proteome</keyword>